<dbReference type="InterPro" id="IPR036300">
    <property type="entry name" value="MIR_dom_sf"/>
</dbReference>
<evidence type="ECO:0000313" key="2">
    <source>
        <dbReference type="Proteomes" id="UP000042958"/>
    </source>
</evidence>
<accession>A0A0F7U5W3</accession>
<proteinExistence type="predicted"/>
<dbReference type="Gene3D" id="2.80.10.50">
    <property type="match status" value="1"/>
</dbReference>
<sequence length="312" mass="34758">MRFLYRIPLAALLVAGALFLVSAFVFPVSETSYAGNYHLRHLSAAARREMRSQISPLSKTDYKEETGLENTSLQFALRPGTIVSIYLPHAGFLWSDFNAWDEEHAIFYPLDMSSSSLEAATWRVVFKDPIGRMKPWVIQRPVTSYSPSGTISPVLHGDRILLRDAELDGFLTAEAQPSILDRLFLGGDPTTGRHEVNVQAVPGNGSLWTIKYNPATDCGFRLYNPERSCYLSSSLRNFPDWDGALNDTIAALLHLELEATCMAEPKDAVSRLFLVDGNSILTGKILRSIICLRSIIETARKSLNITRNCWGS</sequence>
<dbReference type="OrthoDB" id="4525776at2759"/>
<keyword evidence="2" id="KW-1185">Reference proteome</keyword>
<dbReference type="Proteomes" id="UP000042958">
    <property type="component" value="Unassembled WGS sequence"/>
</dbReference>
<gene>
    <name evidence="1" type="ORF">PMG11_11357</name>
</gene>
<organism evidence="1 2">
    <name type="scientific">Penicillium brasilianum</name>
    <dbReference type="NCBI Taxonomy" id="104259"/>
    <lineage>
        <taxon>Eukaryota</taxon>
        <taxon>Fungi</taxon>
        <taxon>Dikarya</taxon>
        <taxon>Ascomycota</taxon>
        <taxon>Pezizomycotina</taxon>
        <taxon>Eurotiomycetes</taxon>
        <taxon>Eurotiomycetidae</taxon>
        <taxon>Eurotiales</taxon>
        <taxon>Aspergillaceae</taxon>
        <taxon>Penicillium</taxon>
    </lineage>
</organism>
<dbReference type="AlphaFoldDB" id="A0A0F7U5W3"/>
<dbReference type="SUPFAM" id="SSF82109">
    <property type="entry name" value="MIR domain"/>
    <property type="match status" value="1"/>
</dbReference>
<evidence type="ECO:0000313" key="1">
    <source>
        <dbReference type="EMBL" id="CEJ62872.1"/>
    </source>
</evidence>
<name>A0A0F7U5W3_PENBI</name>
<dbReference type="EMBL" id="CDHK01000027">
    <property type="protein sequence ID" value="CEJ62872.1"/>
    <property type="molecule type" value="Genomic_DNA"/>
</dbReference>
<reference evidence="2" key="1">
    <citation type="journal article" date="2015" name="Genome Announc.">
        <title>Draft genome sequence of the fungus Penicillium brasilianum MG11.</title>
        <authorList>
            <person name="Horn F."/>
            <person name="Linde J."/>
            <person name="Mattern D.J."/>
            <person name="Walther G."/>
            <person name="Guthke R."/>
            <person name="Brakhage A.A."/>
            <person name="Valiante V."/>
        </authorList>
    </citation>
    <scope>NUCLEOTIDE SEQUENCE [LARGE SCALE GENOMIC DNA]</scope>
    <source>
        <strain evidence="2">MG11</strain>
    </source>
</reference>
<protein>
    <submittedName>
        <fullName evidence="1">Uncharacterized protein</fullName>
    </submittedName>
</protein>